<feature type="region of interest" description="Disordered" evidence="1">
    <location>
        <begin position="158"/>
        <end position="181"/>
    </location>
</feature>
<gene>
    <name evidence="2" type="ORF">C0Q70_03991</name>
</gene>
<sequence length="213" mass="23611">MGAAFQKLNAPVSPDYEYDLTPRRDFTALRHILSEDPRSPANNFARTPILVDKILDNELDPRSPTPGIQRTPLAFLSNKGNITLEDSPAGPIETVCEEVPEKCSCAKPEMASKETLNLGQTGATTSDALLQLEGKMGSTHSNTTLTNRSIPYPKQLFSSKQQLPRKKELSNTRSPLSPVVMDTNSPRIILQKRQRRQLARGAQQVIDKENCGW</sequence>
<evidence type="ECO:0000313" key="2">
    <source>
        <dbReference type="EMBL" id="PVD36998.1"/>
    </source>
</evidence>
<evidence type="ECO:0000313" key="3">
    <source>
        <dbReference type="Proteomes" id="UP000245119"/>
    </source>
</evidence>
<protein>
    <submittedName>
        <fullName evidence="2">Uncharacterized protein</fullName>
    </submittedName>
</protein>
<dbReference type="PANTHER" id="PTHR34756:SF1">
    <property type="entry name" value="CELL DIVISION CYCLE-ASSOCIATED PROTEIN 3"/>
    <property type="match status" value="1"/>
</dbReference>
<accession>A0A2T7PUA6</accession>
<dbReference type="PANTHER" id="PTHR34756">
    <property type="entry name" value="CELL DIVISION CYCLE-ASSOCIATED PROTEIN 3"/>
    <property type="match status" value="1"/>
</dbReference>
<evidence type="ECO:0000256" key="1">
    <source>
        <dbReference type="SAM" id="MobiDB-lite"/>
    </source>
</evidence>
<dbReference type="Proteomes" id="UP000245119">
    <property type="component" value="Linkage Group LG2"/>
</dbReference>
<reference evidence="2 3" key="1">
    <citation type="submission" date="2018-04" db="EMBL/GenBank/DDBJ databases">
        <title>The genome of golden apple snail Pomacea canaliculata provides insight into stress tolerance and invasive adaptation.</title>
        <authorList>
            <person name="Liu C."/>
            <person name="Liu B."/>
            <person name="Ren Y."/>
            <person name="Zhang Y."/>
            <person name="Wang H."/>
            <person name="Li S."/>
            <person name="Jiang F."/>
            <person name="Yin L."/>
            <person name="Zhang G."/>
            <person name="Qian W."/>
            <person name="Fan W."/>
        </authorList>
    </citation>
    <scope>NUCLEOTIDE SEQUENCE [LARGE SCALE GENOMIC DNA]</scope>
    <source>
        <strain evidence="2">SZHN2017</strain>
        <tissue evidence="2">Muscle</tissue>
    </source>
</reference>
<comment type="caution">
    <text evidence="2">The sequence shown here is derived from an EMBL/GenBank/DDBJ whole genome shotgun (WGS) entry which is preliminary data.</text>
</comment>
<dbReference type="InterPro" id="IPR038832">
    <property type="entry name" value="CDCA3"/>
</dbReference>
<dbReference type="OrthoDB" id="6337960at2759"/>
<dbReference type="AlphaFoldDB" id="A0A2T7PUA6"/>
<dbReference type="EMBL" id="PZQS01000002">
    <property type="protein sequence ID" value="PVD36998.1"/>
    <property type="molecule type" value="Genomic_DNA"/>
</dbReference>
<proteinExistence type="predicted"/>
<name>A0A2T7PUA6_POMCA</name>
<organism evidence="2 3">
    <name type="scientific">Pomacea canaliculata</name>
    <name type="common">Golden apple snail</name>
    <dbReference type="NCBI Taxonomy" id="400727"/>
    <lineage>
        <taxon>Eukaryota</taxon>
        <taxon>Metazoa</taxon>
        <taxon>Spiralia</taxon>
        <taxon>Lophotrochozoa</taxon>
        <taxon>Mollusca</taxon>
        <taxon>Gastropoda</taxon>
        <taxon>Caenogastropoda</taxon>
        <taxon>Architaenioglossa</taxon>
        <taxon>Ampullarioidea</taxon>
        <taxon>Ampullariidae</taxon>
        <taxon>Pomacea</taxon>
    </lineage>
</organism>
<keyword evidence="3" id="KW-1185">Reference proteome</keyword>